<dbReference type="HOGENOM" id="CLU_059219_0_0_1"/>
<dbReference type="EMBL" id="KN840530">
    <property type="protein sequence ID" value="KIP05942.1"/>
    <property type="molecule type" value="Genomic_DNA"/>
</dbReference>
<feature type="compositionally biased region" description="Low complexity" evidence="1">
    <location>
        <begin position="81"/>
        <end position="95"/>
    </location>
</feature>
<feature type="domain" description="DUF6699" evidence="2">
    <location>
        <begin position="226"/>
        <end position="374"/>
    </location>
</feature>
<reference evidence="3 4" key="1">
    <citation type="journal article" date="2014" name="PLoS Genet.">
        <title>Analysis of the Phlebiopsis gigantea genome, transcriptome and secretome provides insight into its pioneer colonization strategies of wood.</title>
        <authorList>
            <person name="Hori C."/>
            <person name="Ishida T."/>
            <person name="Igarashi K."/>
            <person name="Samejima M."/>
            <person name="Suzuki H."/>
            <person name="Master E."/>
            <person name="Ferreira P."/>
            <person name="Ruiz-Duenas F.J."/>
            <person name="Held B."/>
            <person name="Canessa P."/>
            <person name="Larrondo L.F."/>
            <person name="Schmoll M."/>
            <person name="Druzhinina I.S."/>
            <person name="Kubicek C.P."/>
            <person name="Gaskell J.A."/>
            <person name="Kersten P."/>
            <person name="St John F."/>
            <person name="Glasner J."/>
            <person name="Sabat G."/>
            <person name="Splinter BonDurant S."/>
            <person name="Syed K."/>
            <person name="Yadav J."/>
            <person name="Mgbeahuruike A.C."/>
            <person name="Kovalchuk A."/>
            <person name="Asiegbu F.O."/>
            <person name="Lackner G."/>
            <person name="Hoffmeister D."/>
            <person name="Rencoret J."/>
            <person name="Gutierrez A."/>
            <person name="Sun H."/>
            <person name="Lindquist E."/>
            <person name="Barry K."/>
            <person name="Riley R."/>
            <person name="Grigoriev I.V."/>
            <person name="Henrissat B."/>
            <person name="Kues U."/>
            <person name="Berka R.M."/>
            <person name="Martinez A.T."/>
            <person name="Covert S.F."/>
            <person name="Blanchette R.A."/>
            <person name="Cullen D."/>
        </authorList>
    </citation>
    <scope>NUCLEOTIDE SEQUENCE [LARGE SCALE GENOMIC DNA]</scope>
    <source>
        <strain evidence="3 4">11061_1 CR5-6</strain>
    </source>
</reference>
<dbReference type="InterPro" id="IPR046522">
    <property type="entry name" value="DUF6699"/>
</dbReference>
<dbReference type="Pfam" id="PF20415">
    <property type="entry name" value="DUF6699"/>
    <property type="match status" value="1"/>
</dbReference>
<feature type="compositionally biased region" description="Basic and acidic residues" evidence="1">
    <location>
        <begin position="154"/>
        <end position="164"/>
    </location>
</feature>
<feature type="compositionally biased region" description="Polar residues" evidence="1">
    <location>
        <begin position="30"/>
        <end position="40"/>
    </location>
</feature>
<feature type="region of interest" description="Disordered" evidence="1">
    <location>
        <begin position="1"/>
        <end position="187"/>
    </location>
</feature>
<proteinExistence type="predicted"/>
<sequence length="389" mass="41787">MPSVFRNWFGGSSSQSSSKTHTRSKSTPSNIYATPGTTTGVPYPSRPEAQRTHSYATSHAASHSTTPSPLRYATSTAPSDTRTTYGYGRRGSSSSHTPDLRPQVLRRASTKPKGAAPIYTPSVGQFTPGSSRSNSNSSMFTGGAAPPYGYSRSDSGHHHVHYSETRPPLTSNDSWQTTGSVGSASSYGSYARSRVHSQPSAYVQPRQASLHMHPLLAYTRLHKAPITYDVSFSPSARTVLDRATHSAIPAHTLAQPATDPPTPSSSKLILRSDKFPWPVVVTGAGPRFTIGPPKSGRSSSADAITILDVLHAVHTTLWTPITPEEWEALGSAQKKVAKRFEARCARMNMDRRSGVRRIDWLGEKTRLVGVEVDKSGGGSGVGKLVFSKA</sequence>
<protein>
    <recommendedName>
        <fullName evidence="2">DUF6699 domain-containing protein</fullName>
    </recommendedName>
</protein>
<feature type="compositionally biased region" description="Polar residues" evidence="1">
    <location>
        <begin position="168"/>
        <end position="179"/>
    </location>
</feature>
<dbReference type="OrthoDB" id="3242468at2759"/>
<gene>
    <name evidence="3" type="ORF">PHLGIDRAFT_119421</name>
</gene>
<name>A0A0C3S626_PHLG1</name>
<accession>A0A0C3S626</accession>
<keyword evidence="4" id="KW-1185">Reference proteome</keyword>
<evidence type="ECO:0000256" key="1">
    <source>
        <dbReference type="SAM" id="MobiDB-lite"/>
    </source>
</evidence>
<evidence type="ECO:0000313" key="3">
    <source>
        <dbReference type="EMBL" id="KIP05942.1"/>
    </source>
</evidence>
<organism evidence="3 4">
    <name type="scientific">Phlebiopsis gigantea (strain 11061_1 CR5-6)</name>
    <name type="common">White-rot fungus</name>
    <name type="synonym">Peniophora gigantea</name>
    <dbReference type="NCBI Taxonomy" id="745531"/>
    <lineage>
        <taxon>Eukaryota</taxon>
        <taxon>Fungi</taxon>
        <taxon>Dikarya</taxon>
        <taxon>Basidiomycota</taxon>
        <taxon>Agaricomycotina</taxon>
        <taxon>Agaricomycetes</taxon>
        <taxon>Polyporales</taxon>
        <taxon>Phanerochaetaceae</taxon>
        <taxon>Phlebiopsis</taxon>
    </lineage>
</organism>
<dbReference type="AlphaFoldDB" id="A0A0C3S626"/>
<feature type="compositionally biased region" description="Low complexity" evidence="1">
    <location>
        <begin position="52"/>
        <end position="66"/>
    </location>
</feature>
<dbReference type="Proteomes" id="UP000053257">
    <property type="component" value="Unassembled WGS sequence"/>
</dbReference>
<feature type="compositionally biased region" description="Low complexity" evidence="1">
    <location>
        <begin position="12"/>
        <end position="29"/>
    </location>
</feature>
<evidence type="ECO:0000313" key="4">
    <source>
        <dbReference type="Proteomes" id="UP000053257"/>
    </source>
</evidence>
<evidence type="ECO:0000259" key="2">
    <source>
        <dbReference type="Pfam" id="PF20415"/>
    </source>
</evidence>